<feature type="domain" description="NnrU" evidence="6">
    <location>
        <begin position="3"/>
        <end position="192"/>
    </location>
</feature>
<keyword evidence="8" id="KW-1185">Reference proteome</keyword>
<evidence type="ECO:0000256" key="4">
    <source>
        <dbReference type="ARBA" id="ARBA00023136"/>
    </source>
</evidence>
<dbReference type="AlphaFoldDB" id="A0A1A8XLI1"/>
<dbReference type="EMBL" id="FLQX01000104">
    <property type="protein sequence ID" value="SBT06029.1"/>
    <property type="molecule type" value="Genomic_DNA"/>
</dbReference>
<dbReference type="STRING" id="1860102.ACCAA_290038"/>
<evidence type="ECO:0000313" key="8">
    <source>
        <dbReference type="Proteomes" id="UP000199169"/>
    </source>
</evidence>
<accession>A0A1A8XLI1</accession>
<dbReference type="Proteomes" id="UP000199169">
    <property type="component" value="Unassembled WGS sequence"/>
</dbReference>
<gene>
    <name evidence="7" type="ORF">ACCAA_290038</name>
</gene>
<keyword evidence="2 5" id="KW-0812">Transmembrane</keyword>
<sequence length="194" mass="21154">MMLLILGLVVFLSAHSTRIVADGWRTWQIDRLGEQRWKAIFSLVSLLGLALIVWGYGASRAEPVALWQPPGWTRHLAAVLMLPAFVLLAAAYVPGNRIKALVGHPMVLGTEFWAVAHLLANGNLADVLLFGSFLVWAVVDFAAARRRDRSGATPTPPTAVALSRDALVVVIGVVAWNVFAWLAHRWLFGVAPFG</sequence>
<dbReference type="RefSeq" id="WP_186406913.1">
    <property type="nucleotide sequence ID" value="NZ_FLQX01000104.1"/>
</dbReference>
<dbReference type="GO" id="GO:0016020">
    <property type="term" value="C:membrane"/>
    <property type="evidence" value="ECO:0007669"/>
    <property type="project" value="UniProtKB-SubCell"/>
</dbReference>
<evidence type="ECO:0000256" key="5">
    <source>
        <dbReference type="SAM" id="Phobius"/>
    </source>
</evidence>
<keyword evidence="4 5" id="KW-0472">Membrane</keyword>
<organism evidence="7 8">
    <name type="scientific">Candidatus Accumulibacter aalborgensis</name>
    <dbReference type="NCBI Taxonomy" id="1860102"/>
    <lineage>
        <taxon>Bacteria</taxon>
        <taxon>Pseudomonadati</taxon>
        <taxon>Pseudomonadota</taxon>
        <taxon>Betaproteobacteria</taxon>
        <taxon>Candidatus Accumulibacter</taxon>
    </lineage>
</organism>
<keyword evidence="3 5" id="KW-1133">Transmembrane helix</keyword>
<comment type="subcellular location">
    <subcellularLocation>
        <location evidence="1">Membrane</location>
        <topology evidence="1">Multi-pass membrane protein</topology>
    </subcellularLocation>
</comment>
<feature type="transmembrane region" description="Helical" evidence="5">
    <location>
        <begin position="166"/>
        <end position="188"/>
    </location>
</feature>
<dbReference type="Pfam" id="PF07298">
    <property type="entry name" value="NnrU"/>
    <property type="match status" value="1"/>
</dbReference>
<evidence type="ECO:0000256" key="1">
    <source>
        <dbReference type="ARBA" id="ARBA00004141"/>
    </source>
</evidence>
<feature type="transmembrane region" description="Helical" evidence="5">
    <location>
        <begin position="76"/>
        <end position="93"/>
    </location>
</feature>
<dbReference type="InterPro" id="IPR009915">
    <property type="entry name" value="NnrU_dom"/>
</dbReference>
<reference evidence="7 8" key="1">
    <citation type="submission" date="2016-06" db="EMBL/GenBank/DDBJ databases">
        <authorList>
            <person name="Kjaerup R.B."/>
            <person name="Dalgaard T.S."/>
            <person name="Juul-Madsen H.R."/>
        </authorList>
    </citation>
    <scope>NUCLEOTIDE SEQUENCE [LARGE SCALE GENOMIC DNA]</scope>
    <source>
        <strain evidence="7">3</strain>
    </source>
</reference>
<feature type="transmembrane region" description="Helical" evidence="5">
    <location>
        <begin position="37"/>
        <end position="56"/>
    </location>
</feature>
<evidence type="ECO:0000256" key="2">
    <source>
        <dbReference type="ARBA" id="ARBA00022692"/>
    </source>
</evidence>
<feature type="transmembrane region" description="Helical" evidence="5">
    <location>
        <begin position="113"/>
        <end position="139"/>
    </location>
</feature>
<protein>
    <recommendedName>
        <fullName evidence="6">NnrU domain-containing protein</fullName>
    </recommendedName>
</protein>
<name>A0A1A8XLI1_9PROT</name>
<evidence type="ECO:0000313" key="7">
    <source>
        <dbReference type="EMBL" id="SBT06029.1"/>
    </source>
</evidence>
<evidence type="ECO:0000259" key="6">
    <source>
        <dbReference type="Pfam" id="PF07298"/>
    </source>
</evidence>
<evidence type="ECO:0000256" key="3">
    <source>
        <dbReference type="ARBA" id="ARBA00022989"/>
    </source>
</evidence>
<proteinExistence type="predicted"/>